<dbReference type="EMBL" id="JBHSQW010000039">
    <property type="protein sequence ID" value="MFC5996360.1"/>
    <property type="molecule type" value="Genomic_DNA"/>
</dbReference>
<dbReference type="Gene3D" id="1.10.12.10">
    <property type="entry name" value="Lyase 2-enoyl-coa Hydratase, Chain A, domain 2"/>
    <property type="match status" value="1"/>
</dbReference>
<feature type="region of interest" description="Disordered" evidence="2">
    <location>
        <begin position="1"/>
        <end position="42"/>
    </location>
</feature>
<dbReference type="InterPro" id="IPR029045">
    <property type="entry name" value="ClpP/crotonase-like_dom_sf"/>
</dbReference>
<dbReference type="SUPFAM" id="SSF52096">
    <property type="entry name" value="ClpP/crotonase"/>
    <property type="match status" value="1"/>
</dbReference>
<accession>A0ABW1J7C7</accession>
<evidence type="ECO:0000256" key="1">
    <source>
        <dbReference type="ARBA" id="ARBA00005254"/>
    </source>
</evidence>
<organism evidence="3 4">
    <name type="scientific">Pseudonocardia hispaniensis</name>
    <dbReference type="NCBI Taxonomy" id="904933"/>
    <lineage>
        <taxon>Bacteria</taxon>
        <taxon>Bacillati</taxon>
        <taxon>Actinomycetota</taxon>
        <taxon>Actinomycetes</taxon>
        <taxon>Pseudonocardiales</taxon>
        <taxon>Pseudonocardiaceae</taxon>
        <taxon>Pseudonocardia</taxon>
    </lineage>
</organism>
<comment type="similarity">
    <text evidence="1">Belongs to the enoyl-CoA hydratase/isomerase family.</text>
</comment>
<evidence type="ECO:0000313" key="3">
    <source>
        <dbReference type="EMBL" id="MFC5996360.1"/>
    </source>
</evidence>
<dbReference type="Proteomes" id="UP001596302">
    <property type="component" value="Unassembled WGS sequence"/>
</dbReference>
<evidence type="ECO:0000313" key="4">
    <source>
        <dbReference type="Proteomes" id="UP001596302"/>
    </source>
</evidence>
<evidence type="ECO:0000256" key="2">
    <source>
        <dbReference type="SAM" id="MobiDB-lite"/>
    </source>
</evidence>
<proteinExistence type="inferred from homology"/>
<reference evidence="4" key="1">
    <citation type="journal article" date="2019" name="Int. J. Syst. Evol. Microbiol.">
        <title>The Global Catalogue of Microorganisms (GCM) 10K type strain sequencing project: providing services to taxonomists for standard genome sequencing and annotation.</title>
        <authorList>
            <consortium name="The Broad Institute Genomics Platform"/>
            <consortium name="The Broad Institute Genome Sequencing Center for Infectious Disease"/>
            <person name="Wu L."/>
            <person name="Ma J."/>
        </authorList>
    </citation>
    <scope>NUCLEOTIDE SEQUENCE [LARGE SCALE GENOMIC DNA]</scope>
    <source>
        <strain evidence="4">CCM 8391</strain>
    </source>
</reference>
<gene>
    <name evidence="3" type="ORF">ACFQE5_19330</name>
</gene>
<dbReference type="InterPro" id="IPR014748">
    <property type="entry name" value="Enoyl-CoA_hydra_C"/>
</dbReference>
<keyword evidence="4" id="KW-1185">Reference proteome</keyword>
<name>A0ABW1J7C7_9PSEU</name>
<comment type="caution">
    <text evidence="3">The sequence shown here is derived from an EMBL/GenBank/DDBJ whole genome shotgun (WGS) entry which is preliminary data.</text>
</comment>
<dbReference type="RefSeq" id="WP_379586972.1">
    <property type="nucleotide sequence ID" value="NZ_JBHSQW010000039.1"/>
</dbReference>
<protein>
    <submittedName>
        <fullName evidence="3">Uncharacterized protein</fullName>
    </submittedName>
</protein>
<feature type="compositionally biased region" description="Low complexity" evidence="2">
    <location>
        <begin position="1"/>
        <end position="15"/>
    </location>
</feature>
<sequence>MNIANLSRRAASPSRPLRDLSEDVQEGPRAFREKRAPVWRGR</sequence>